<proteinExistence type="predicted"/>
<comment type="caution">
    <text evidence="1">The sequence shown here is derived from an EMBL/GenBank/DDBJ whole genome shotgun (WGS) entry which is preliminary data.</text>
</comment>
<dbReference type="Proteomes" id="UP001220964">
    <property type="component" value="Unassembled WGS sequence"/>
</dbReference>
<accession>A0AAE3NUX4</accession>
<evidence type="ECO:0000313" key="2">
    <source>
        <dbReference type="Proteomes" id="UP001220964"/>
    </source>
</evidence>
<gene>
    <name evidence="1" type="ORF">P1J78_15265</name>
</gene>
<evidence type="ECO:0000313" key="1">
    <source>
        <dbReference type="EMBL" id="MDF0602099.1"/>
    </source>
</evidence>
<protein>
    <submittedName>
        <fullName evidence="1">Uncharacterized protein</fullName>
    </submittedName>
</protein>
<keyword evidence="2" id="KW-1185">Reference proteome</keyword>
<sequence length="138" mass="15949">MSYIQEKEKTVFLHFLNREASEATGVLRTAAQDLRTLDVLTFTHCSNMTVNVSQMLEYTIDRSELVQPLSKLCAAGILVTTSHDKNFGEFISSRQQMYEKVAHRYPIYFTDSSVLERFSIRQKNSFSMTNVLRRDSHT</sequence>
<dbReference type="AlphaFoldDB" id="A0AAE3NUX4"/>
<dbReference type="RefSeq" id="WP_275568236.1">
    <property type="nucleotide sequence ID" value="NZ_JARGYC010000042.1"/>
</dbReference>
<reference evidence="1" key="1">
    <citation type="submission" date="2023-03" db="EMBL/GenBank/DDBJ databases">
        <title>Multiphase analysis and comparison of six strains from genera Psychromarinibacter, Lutimaribacter, and Maritimibacter, including a novel species: Psychromarinibacter sediminicola sp. nov.</title>
        <authorList>
            <person name="Wang Y.-H."/>
            <person name="Ye M.-Q."/>
            <person name="Du Z.-J."/>
        </authorList>
    </citation>
    <scope>NUCLEOTIDE SEQUENCE</scope>
    <source>
        <strain evidence="1">C21-152</strain>
    </source>
</reference>
<name>A0AAE3NUX4_9RHOB</name>
<organism evidence="1 2">
    <name type="scientific">Psychromarinibacter sediminicola</name>
    <dbReference type="NCBI Taxonomy" id="3033385"/>
    <lineage>
        <taxon>Bacteria</taxon>
        <taxon>Pseudomonadati</taxon>
        <taxon>Pseudomonadota</taxon>
        <taxon>Alphaproteobacteria</taxon>
        <taxon>Rhodobacterales</taxon>
        <taxon>Paracoccaceae</taxon>
        <taxon>Psychromarinibacter</taxon>
    </lineage>
</organism>
<dbReference type="EMBL" id="JARGYC010000042">
    <property type="protein sequence ID" value="MDF0602099.1"/>
    <property type="molecule type" value="Genomic_DNA"/>
</dbReference>